<dbReference type="CDD" id="cd00146">
    <property type="entry name" value="PKD"/>
    <property type="match status" value="1"/>
</dbReference>
<evidence type="ECO:0000256" key="2">
    <source>
        <dbReference type="ARBA" id="ARBA00022801"/>
    </source>
</evidence>
<reference evidence="7 8" key="1">
    <citation type="submission" date="2020-05" db="EMBL/GenBank/DDBJ databases">
        <title>Genomic Encyclopedia of Type Strains, Phase IV (KMG-V): Genome sequencing to study the core and pangenomes of soil and plant-associated prokaryotes.</title>
        <authorList>
            <person name="Whitman W."/>
        </authorList>
    </citation>
    <scope>NUCLEOTIDE SEQUENCE [LARGE SCALE GENOMIC DNA]</scope>
    <source>
        <strain evidence="7 8">9A</strain>
    </source>
</reference>
<name>A0ABX2FWH8_9BACT</name>
<dbReference type="EMBL" id="JABSNP010000020">
    <property type="protein sequence ID" value="NRT20762.1"/>
    <property type="molecule type" value="Genomic_DNA"/>
</dbReference>
<evidence type="ECO:0000256" key="5">
    <source>
        <dbReference type="SAM" id="SignalP"/>
    </source>
</evidence>
<dbReference type="PROSITE" id="PS51892">
    <property type="entry name" value="SUBTILASE"/>
    <property type="match status" value="1"/>
</dbReference>
<feature type="domain" description="PKD" evidence="6">
    <location>
        <begin position="806"/>
        <end position="886"/>
    </location>
</feature>
<dbReference type="NCBIfam" id="NF038128">
    <property type="entry name" value="choice_anch_J"/>
    <property type="match status" value="1"/>
</dbReference>
<comment type="caution">
    <text evidence="4">Lacks conserved residue(s) required for the propagation of feature annotation.</text>
</comment>
<dbReference type="SMART" id="SM00089">
    <property type="entry name" value="PKD"/>
    <property type="match status" value="2"/>
</dbReference>
<dbReference type="RefSeq" id="WP_173811530.1">
    <property type="nucleotide sequence ID" value="NZ_JABSNP010000020.1"/>
</dbReference>
<proteinExistence type="inferred from homology"/>
<feature type="chain" id="PRO_5046129094" evidence="5">
    <location>
        <begin position="29"/>
        <end position="1243"/>
    </location>
</feature>
<dbReference type="Pfam" id="PF00082">
    <property type="entry name" value="Peptidase_S8"/>
    <property type="match status" value="1"/>
</dbReference>
<dbReference type="InterPro" id="IPR000601">
    <property type="entry name" value="PKD_dom"/>
</dbReference>
<dbReference type="InterPro" id="IPR022409">
    <property type="entry name" value="PKD/Chitinase_dom"/>
</dbReference>
<keyword evidence="1" id="KW-0645">Protease</keyword>
<dbReference type="InterPro" id="IPR013783">
    <property type="entry name" value="Ig-like_fold"/>
</dbReference>
<keyword evidence="5" id="KW-0732">Signal</keyword>
<dbReference type="SUPFAM" id="SSF49299">
    <property type="entry name" value="PKD domain"/>
    <property type="match status" value="2"/>
</dbReference>
<evidence type="ECO:0000256" key="1">
    <source>
        <dbReference type="ARBA" id="ARBA00022670"/>
    </source>
</evidence>
<dbReference type="InterPro" id="IPR034075">
    <property type="entry name" value="Glr3161-like_dom"/>
</dbReference>
<keyword evidence="2" id="KW-0378">Hydrolase</keyword>
<dbReference type="Proteomes" id="UP000779507">
    <property type="component" value="Unassembled WGS sequence"/>
</dbReference>
<dbReference type="InterPro" id="IPR023828">
    <property type="entry name" value="Peptidase_S8_Ser-AS"/>
</dbReference>
<evidence type="ECO:0000256" key="4">
    <source>
        <dbReference type="PROSITE-ProRule" id="PRU01240"/>
    </source>
</evidence>
<keyword evidence="3" id="KW-0720">Serine protease</keyword>
<dbReference type="PROSITE" id="PS50093">
    <property type="entry name" value="PKD"/>
    <property type="match status" value="2"/>
</dbReference>
<feature type="domain" description="PKD" evidence="6">
    <location>
        <begin position="891"/>
        <end position="971"/>
    </location>
</feature>
<sequence length="1243" mass="128844">MRFRHVTNLGRAALAGLVWAAGALGARAQTEQGTPFRLPPPAPRTAKTFTPYQRTDPNSRFGPELQQVYRAATASGRGSTPANLQAAHPQLRLSKDGAAVLVHITANDVAALLPALQARGFVVVASRPDLHFVDGMLPVAQLAPGAGGLEALAAQGLLGVLPAWRPVTRTGRVTTQADYVLEAARTRATRPKALTGAGVRMGILSDSYNSLKGAANDMASNDLPAAGVQVLSDLGDGEGTDEGRAMCQLIYDLAPGAPLVFSTAYNTEADFAQHIIDLADPAKGNCKIIVDDIAYFAEPYFQDGVVAQAITQVTSQRGVTYFSSAGNNADQSYENNAPAFVVGAKNLARLNFNNAGGTDVAQRFSVPAGTDMTVALQWSDPFYTTAGVRTDLDAYIISSRGDTVDVSNSNNTGARGNQAPVEITGFTNDTTQTHTTLFDLVIVRRANTANPARIKYIALSDGQPTEWLTHSGTVVGHAAAAAANAVAAVAYFDPGTVDSYSSKGSPTILFNPNGTALAAPVTRPKPDFTSVDGGNTTFFGQDAEGDNLPNFFGTSAAAPDAAAVAALLLQSEPTLTPAQVAARLAATARPVGGQTGFSTLTGAGLIDAFTAVYGFPVAVTPPAVEDLEKRALPVSWTVNSTKAGRVQVATGTGAASGTSYLLMDNAFSATTAYQGLNEAVWYAKNTPGQDLLLTFRQRKFTAETDNVLPTQFTGSSNGDGVALSVDGGTTWYRLVSLTGTGSTTTFKTQSVNLTQFATANNLTLGTDVRVKFQQYGSRPSDATLASSRGGMAFDDIAFTSATPAPVPLYTSTQPLVGCPGLVVAFRDSSLFRPTAWAWTFAGGTPATATNPNPTVSYNAPGRFAVTLQVSNANGTATRVDTGYVVVYGRAPQATAVASRARICPGGQVAFTSQTAFCPGTYAWSFPGGSPATANTAAATVTYAAAGIYTATLTVANAYGSTTSTVSIEVTAGSGLPFAETFDASTSLPAGWAVINPDGQFAWTLADGLIGRSGAGTRAARAPFAPDAHVGERDVLQTPPLNLSTAQPTLRFDLAYAPIIPAAAGPDSLVVQVVDACTLAVLGRPYAKGATGSLGTAAAQNTYFVPSAASQWRQELVDLTPYAGKNVLLRFAGYNGYGNYLYVDNVNVGNQLLSLTSAAAAAGLEAWPNPTAAGTALHVRLPAQSGGGRLRLVDELGRTVWQAELTAAAASTEQLLTTPVAPGLYNVVYSPLNGVPAARRILIQ</sequence>
<protein>
    <submittedName>
        <fullName evidence="7">PKD repeat protein</fullName>
    </submittedName>
</protein>
<gene>
    <name evidence="7" type="ORF">HNP98_003606</name>
</gene>
<comment type="caution">
    <text evidence="7">The sequence shown here is derived from an EMBL/GenBank/DDBJ whole genome shotgun (WGS) entry which is preliminary data.</text>
</comment>
<dbReference type="Gene3D" id="2.60.40.10">
    <property type="entry name" value="Immunoglobulins"/>
    <property type="match status" value="2"/>
</dbReference>
<dbReference type="CDD" id="cd05562">
    <property type="entry name" value="Peptidases_S53_like"/>
    <property type="match status" value="1"/>
</dbReference>
<dbReference type="SUPFAM" id="SSF52743">
    <property type="entry name" value="Subtilisin-like"/>
    <property type="match status" value="1"/>
</dbReference>
<accession>A0ABX2FWH8</accession>
<evidence type="ECO:0000313" key="7">
    <source>
        <dbReference type="EMBL" id="NRT20762.1"/>
    </source>
</evidence>
<keyword evidence="8" id="KW-1185">Reference proteome</keyword>
<feature type="signal peptide" evidence="5">
    <location>
        <begin position="1"/>
        <end position="28"/>
    </location>
</feature>
<dbReference type="Pfam" id="PF00801">
    <property type="entry name" value="PKD"/>
    <property type="match status" value="2"/>
</dbReference>
<evidence type="ECO:0000256" key="3">
    <source>
        <dbReference type="ARBA" id="ARBA00022825"/>
    </source>
</evidence>
<organism evidence="7 8">
    <name type="scientific">Hymenobacter caeli</name>
    <dbReference type="NCBI Taxonomy" id="2735894"/>
    <lineage>
        <taxon>Bacteria</taxon>
        <taxon>Pseudomonadati</taxon>
        <taxon>Bacteroidota</taxon>
        <taxon>Cytophagia</taxon>
        <taxon>Cytophagales</taxon>
        <taxon>Hymenobacteraceae</taxon>
        <taxon>Hymenobacter</taxon>
    </lineage>
</organism>
<dbReference type="InterPro" id="IPR035986">
    <property type="entry name" value="PKD_dom_sf"/>
</dbReference>
<comment type="similarity">
    <text evidence="4">Belongs to the peptidase S8 family.</text>
</comment>
<dbReference type="InterPro" id="IPR000209">
    <property type="entry name" value="Peptidase_S8/S53_dom"/>
</dbReference>
<evidence type="ECO:0000259" key="6">
    <source>
        <dbReference type="PROSITE" id="PS50093"/>
    </source>
</evidence>
<dbReference type="PROSITE" id="PS00138">
    <property type="entry name" value="SUBTILASE_SER"/>
    <property type="match status" value="1"/>
</dbReference>
<dbReference type="InterPro" id="IPR036852">
    <property type="entry name" value="Peptidase_S8/S53_dom_sf"/>
</dbReference>
<dbReference type="Gene3D" id="3.40.50.200">
    <property type="entry name" value="Peptidase S8/S53 domain"/>
    <property type="match status" value="1"/>
</dbReference>
<evidence type="ECO:0000313" key="8">
    <source>
        <dbReference type="Proteomes" id="UP000779507"/>
    </source>
</evidence>